<comment type="function">
    <text evidence="2">Catalyzes the ATP-dependent phosphorylation of thiamine-monophosphate (TMP) to form thiamine-pyrophosphate (TPP), the active form of vitamin B1.</text>
</comment>
<feature type="binding site" evidence="2">
    <location>
        <position position="48"/>
    </location>
    <ligand>
        <name>Mg(2+)</name>
        <dbReference type="ChEBI" id="CHEBI:18420"/>
        <label>1</label>
    </ligand>
</feature>
<dbReference type="GO" id="GO:0000287">
    <property type="term" value="F:magnesium ion binding"/>
    <property type="evidence" value="ECO:0007669"/>
    <property type="project" value="UniProtKB-UniRule"/>
</dbReference>
<keyword evidence="2" id="KW-0479">Metal-binding</keyword>
<dbReference type="Pfam" id="PF00586">
    <property type="entry name" value="AIRS"/>
    <property type="match status" value="1"/>
</dbReference>
<feature type="binding site" evidence="2">
    <location>
        <position position="330"/>
    </location>
    <ligand>
        <name>substrate</name>
    </ligand>
</feature>
<evidence type="ECO:0000313" key="5">
    <source>
        <dbReference type="EMBL" id="XBY46577.1"/>
    </source>
</evidence>
<dbReference type="SUPFAM" id="SSF55326">
    <property type="entry name" value="PurM N-terminal domain-like"/>
    <property type="match status" value="1"/>
</dbReference>
<dbReference type="CDD" id="cd02194">
    <property type="entry name" value="ThiL"/>
    <property type="match status" value="1"/>
</dbReference>
<feature type="binding site" evidence="2">
    <location>
        <position position="273"/>
    </location>
    <ligand>
        <name>substrate</name>
    </ligand>
</feature>
<feature type="binding site" evidence="2">
    <location>
        <position position="221"/>
    </location>
    <ligand>
        <name>Mg(2+)</name>
        <dbReference type="ChEBI" id="CHEBI:18420"/>
        <label>3</label>
    </ligand>
</feature>
<evidence type="ECO:0000256" key="2">
    <source>
        <dbReference type="HAMAP-Rule" id="MF_02128"/>
    </source>
</evidence>
<dbReference type="InterPro" id="IPR016188">
    <property type="entry name" value="PurM-like_N"/>
</dbReference>
<dbReference type="EMBL" id="CP158568">
    <property type="protein sequence ID" value="XBY46577.1"/>
    <property type="molecule type" value="Genomic_DNA"/>
</dbReference>
<keyword evidence="2" id="KW-0460">Magnesium</keyword>
<comment type="catalytic activity">
    <reaction evidence="2">
        <text>thiamine phosphate + ATP = thiamine diphosphate + ADP</text>
        <dbReference type="Rhea" id="RHEA:15913"/>
        <dbReference type="ChEBI" id="CHEBI:30616"/>
        <dbReference type="ChEBI" id="CHEBI:37575"/>
        <dbReference type="ChEBI" id="CHEBI:58937"/>
        <dbReference type="ChEBI" id="CHEBI:456216"/>
        <dbReference type="EC" id="2.7.4.16"/>
    </reaction>
</comment>
<dbReference type="NCBIfam" id="TIGR01379">
    <property type="entry name" value="thiL"/>
    <property type="match status" value="1"/>
</dbReference>
<keyword evidence="2" id="KW-0547">Nucleotide-binding</keyword>
<feature type="binding site" evidence="2">
    <location>
        <position position="32"/>
    </location>
    <ligand>
        <name>Mg(2+)</name>
        <dbReference type="ChEBI" id="CHEBI:18420"/>
        <label>3</label>
    </ligand>
</feature>
<comment type="miscellaneous">
    <text evidence="2">Reaction mechanism of ThiL seems to utilize a direct, inline transfer of the gamma-phosphate of ATP to TMP rather than a phosphorylated enzyme intermediate.</text>
</comment>
<feature type="domain" description="PurM-like C-terminal" evidence="4">
    <location>
        <begin position="155"/>
        <end position="309"/>
    </location>
</feature>
<feature type="binding site" evidence="2">
    <location>
        <position position="56"/>
    </location>
    <ligand>
        <name>substrate</name>
    </ligand>
</feature>
<feature type="binding site" evidence="2">
    <location>
        <position position="77"/>
    </location>
    <ligand>
        <name>Mg(2+)</name>
        <dbReference type="ChEBI" id="CHEBI:18420"/>
        <label>3</label>
    </ligand>
</feature>
<evidence type="ECO:0000256" key="1">
    <source>
        <dbReference type="ARBA" id="ARBA00022977"/>
    </source>
</evidence>
<dbReference type="GO" id="GO:0009228">
    <property type="term" value="P:thiamine biosynthetic process"/>
    <property type="evidence" value="ECO:0007669"/>
    <property type="project" value="UniProtKB-KW"/>
</dbReference>
<keyword evidence="1 2" id="KW-0784">Thiamine biosynthesis</keyword>
<keyword evidence="2" id="KW-0067">ATP-binding</keyword>
<dbReference type="SUPFAM" id="SSF56042">
    <property type="entry name" value="PurM C-terminal domain-like"/>
    <property type="match status" value="1"/>
</dbReference>
<dbReference type="GO" id="GO:0009030">
    <property type="term" value="F:thiamine-phosphate kinase activity"/>
    <property type="evidence" value="ECO:0007669"/>
    <property type="project" value="UniProtKB-UniRule"/>
</dbReference>
<keyword evidence="2 5" id="KW-0418">Kinase</keyword>
<dbReference type="InterPro" id="IPR036676">
    <property type="entry name" value="PurM-like_C_sf"/>
</dbReference>
<organism evidence="5">
    <name type="scientific">Methyloraptor flagellatus</name>
    <dbReference type="NCBI Taxonomy" id="3162530"/>
    <lineage>
        <taxon>Bacteria</taxon>
        <taxon>Pseudomonadati</taxon>
        <taxon>Pseudomonadota</taxon>
        <taxon>Alphaproteobacteria</taxon>
        <taxon>Hyphomicrobiales</taxon>
        <taxon>Ancalomicrobiaceae</taxon>
        <taxon>Methyloraptor</taxon>
    </lineage>
</organism>
<comment type="caution">
    <text evidence="2">Lacks conserved residue(s) required for the propagation of feature annotation.</text>
</comment>
<feature type="binding site" evidence="2">
    <location>
        <position position="49"/>
    </location>
    <ligand>
        <name>Mg(2+)</name>
        <dbReference type="ChEBI" id="CHEBI:18420"/>
        <label>2</label>
    </ligand>
</feature>
<dbReference type="EC" id="2.7.4.16" evidence="2"/>
<comment type="pathway">
    <text evidence="2">Cofactor biosynthesis; thiamine diphosphate biosynthesis; thiamine diphosphate from thiamine phosphate: step 1/1.</text>
</comment>
<keyword evidence="2 5" id="KW-0808">Transferase</keyword>
<feature type="binding site" evidence="2">
    <location>
        <position position="77"/>
    </location>
    <ligand>
        <name>Mg(2+)</name>
        <dbReference type="ChEBI" id="CHEBI:18420"/>
        <label>4</label>
    </ligand>
</feature>
<reference evidence="5" key="1">
    <citation type="submission" date="2024-06" db="EMBL/GenBank/DDBJ databases">
        <title>Methylostella associata gen. nov., sp. nov., a novel Ancalomicrobiaceae-affiliated facultatively methylotrophic bacteria that feed on methanotrophs of the genus Methylococcus.</title>
        <authorList>
            <person name="Saltykova V."/>
            <person name="Danilova O.V."/>
            <person name="Oshkin I.Y."/>
            <person name="Belova S.E."/>
            <person name="Pimenov N.V."/>
            <person name="Dedysh S.N."/>
        </authorList>
    </citation>
    <scope>NUCLEOTIDE SEQUENCE</scope>
    <source>
        <strain evidence="5">S20</strain>
    </source>
</reference>
<dbReference type="GO" id="GO:0005524">
    <property type="term" value="F:ATP binding"/>
    <property type="evidence" value="ECO:0007669"/>
    <property type="project" value="UniProtKB-UniRule"/>
</dbReference>
<dbReference type="RefSeq" id="WP_407051670.1">
    <property type="nucleotide sequence ID" value="NZ_CP158568.1"/>
</dbReference>
<accession>A0AAU7XEQ6</accession>
<feature type="binding site" evidence="2">
    <location>
        <begin position="124"/>
        <end position="125"/>
    </location>
    <ligand>
        <name>ATP</name>
        <dbReference type="ChEBI" id="CHEBI:30616"/>
    </ligand>
</feature>
<dbReference type="InterPro" id="IPR036921">
    <property type="entry name" value="PurM-like_N_sf"/>
</dbReference>
<sequence>MSPATRPHEDELVARYFRPLATDPGAFRLGDDCATLSPPDGTDLVLKTDAVAAGIHFFADDPWDLVAKKALRVNLSDLAAKGARPLGYLLSIALPADWREDQLAAFSRGLAEDQAAFDVSLLGGDTIRSPDGLVVSITVLGGLPRDTIVRRGGARPGDVLYVSGTLGDSALGLALRLDPTKADAWSLSSDERDHLARRYLLPEPRLPLAEAVRRHASASMDISDGLGLDLTRMTRVSKVTATVETARLPLSTAARRALGADAELIGRIVGGGDDYEILAAIPPSAVAGFEAEARAAGVAVTPVGTVGAADTPPSFLAPDGTALVLGTSGFAHF</sequence>
<feature type="binding site" evidence="2">
    <location>
        <position position="125"/>
    </location>
    <ligand>
        <name>Mg(2+)</name>
        <dbReference type="ChEBI" id="CHEBI:18420"/>
        <label>1</label>
    </ligand>
</feature>
<feature type="binding site" evidence="2">
    <location>
        <position position="49"/>
    </location>
    <ligand>
        <name>Mg(2+)</name>
        <dbReference type="ChEBI" id="CHEBI:18420"/>
        <label>1</label>
    </ligand>
</feature>
<evidence type="ECO:0000259" key="4">
    <source>
        <dbReference type="Pfam" id="PF02769"/>
    </source>
</evidence>
<feature type="binding site" evidence="2">
    <location>
        <position position="224"/>
    </location>
    <ligand>
        <name>Mg(2+)</name>
        <dbReference type="ChEBI" id="CHEBI:18420"/>
        <label>5</label>
    </ligand>
</feature>
<evidence type="ECO:0000259" key="3">
    <source>
        <dbReference type="Pfam" id="PF00586"/>
    </source>
</evidence>
<dbReference type="Pfam" id="PF02769">
    <property type="entry name" value="AIRS_C"/>
    <property type="match status" value="1"/>
</dbReference>
<dbReference type="AlphaFoldDB" id="A0AAU7XEQ6"/>
<dbReference type="InterPro" id="IPR006283">
    <property type="entry name" value="ThiL-like"/>
</dbReference>
<dbReference type="HAMAP" id="MF_02128">
    <property type="entry name" value="TMP_kinase"/>
    <property type="match status" value="1"/>
</dbReference>
<feature type="binding site" evidence="2">
    <location>
        <position position="32"/>
    </location>
    <ligand>
        <name>Mg(2+)</name>
        <dbReference type="ChEBI" id="CHEBI:18420"/>
        <label>4</label>
    </ligand>
</feature>
<feature type="domain" description="PurM-like N-terminal" evidence="3">
    <location>
        <begin position="30"/>
        <end position="141"/>
    </location>
</feature>
<dbReference type="Gene3D" id="3.30.1330.10">
    <property type="entry name" value="PurM-like, N-terminal domain"/>
    <property type="match status" value="1"/>
</dbReference>
<dbReference type="PIRSF" id="PIRSF005303">
    <property type="entry name" value="Thiam_monoph_kin"/>
    <property type="match status" value="1"/>
</dbReference>
<feature type="binding site" evidence="2">
    <location>
        <position position="151"/>
    </location>
    <ligand>
        <name>ATP</name>
        <dbReference type="ChEBI" id="CHEBI:30616"/>
    </ligand>
</feature>
<feature type="binding site" evidence="2">
    <location>
        <position position="77"/>
    </location>
    <ligand>
        <name>Mg(2+)</name>
        <dbReference type="ChEBI" id="CHEBI:18420"/>
        <label>2</label>
    </ligand>
</feature>
<dbReference type="PANTHER" id="PTHR30270:SF0">
    <property type="entry name" value="THIAMINE-MONOPHOSPHATE KINASE"/>
    <property type="match status" value="1"/>
</dbReference>
<dbReference type="Gene3D" id="3.90.650.10">
    <property type="entry name" value="PurM-like C-terminal domain"/>
    <property type="match status" value="1"/>
</dbReference>
<dbReference type="KEGG" id="mflg:ABS361_10405"/>
<proteinExistence type="inferred from homology"/>
<protein>
    <recommendedName>
        <fullName evidence="2">Thiamine-monophosphate kinase</fullName>
        <shortName evidence="2">TMP kinase</shortName>
        <shortName evidence="2">Thiamine-phosphate kinase</shortName>
        <ecNumber evidence="2">2.7.4.16</ecNumber>
    </recommendedName>
</protein>
<feature type="binding site" evidence="2">
    <location>
        <position position="223"/>
    </location>
    <ligand>
        <name>ATP</name>
        <dbReference type="ChEBI" id="CHEBI:30616"/>
    </ligand>
</feature>
<dbReference type="GO" id="GO:0009229">
    <property type="term" value="P:thiamine diphosphate biosynthetic process"/>
    <property type="evidence" value="ECO:0007669"/>
    <property type="project" value="UniProtKB-UniRule"/>
</dbReference>
<dbReference type="PANTHER" id="PTHR30270">
    <property type="entry name" value="THIAMINE-MONOPHOSPHATE KINASE"/>
    <property type="match status" value="1"/>
</dbReference>
<comment type="similarity">
    <text evidence="2">Belongs to the thiamine-monophosphate kinase family.</text>
</comment>
<name>A0AAU7XEQ6_9HYPH</name>
<gene>
    <name evidence="2 5" type="primary">thiL</name>
    <name evidence="5" type="ORF">ABS361_10405</name>
</gene>
<dbReference type="InterPro" id="IPR010918">
    <property type="entry name" value="PurM-like_C_dom"/>
</dbReference>